<dbReference type="AlphaFoldDB" id="A0A1F5GAC6"/>
<evidence type="ECO:0008006" key="3">
    <source>
        <dbReference type="Google" id="ProtNLM"/>
    </source>
</evidence>
<reference evidence="1 2" key="1">
    <citation type="journal article" date="2016" name="Nat. Commun.">
        <title>Thousands of microbial genomes shed light on interconnected biogeochemical processes in an aquifer system.</title>
        <authorList>
            <person name="Anantharaman K."/>
            <person name="Brown C.T."/>
            <person name="Hug L.A."/>
            <person name="Sharon I."/>
            <person name="Castelle C.J."/>
            <person name="Probst A.J."/>
            <person name="Thomas B.C."/>
            <person name="Singh A."/>
            <person name="Wilkins M.J."/>
            <person name="Karaoz U."/>
            <person name="Brodie E.L."/>
            <person name="Williams K.H."/>
            <person name="Hubbard S.S."/>
            <person name="Banfield J.F."/>
        </authorList>
    </citation>
    <scope>NUCLEOTIDE SEQUENCE [LARGE SCALE GENOMIC DNA]</scope>
</reference>
<dbReference type="EMBL" id="MFAY01000026">
    <property type="protein sequence ID" value="OGD88833.1"/>
    <property type="molecule type" value="Genomic_DNA"/>
</dbReference>
<dbReference type="SUPFAM" id="SSF143100">
    <property type="entry name" value="TTHA1013/TTHA0281-like"/>
    <property type="match status" value="1"/>
</dbReference>
<protein>
    <recommendedName>
        <fullName evidence="3">HicB-like antitoxin of toxin-antitoxin system domain-containing protein</fullName>
    </recommendedName>
</protein>
<dbReference type="Proteomes" id="UP000178577">
    <property type="component" value="Unassembled WGS sequence"/>
</dbReference>
<comment type="caution">
    <text evidence="1">The sequence shown here is derived from an EMBL/GenBank/DDBJ whole genome shotgun (WGS) entry which is preliminary data.</text>
</comment>
<proteinExistence type="predicted"/>
<evidence type="ECO:0000313" key="1">
    <source>
        <dbReference type="EMBL" id="OGD88833.1"/>
    </source>
</evidence>
<sequence length="90" mass="10015">MKQKIANYTVVIERQKRLGSNKPCYVALVPMLDIATEADTIERVRKDIQSLIQFHLNCLAQEGEVIPLETEQAIVTKSQATIPSGANVSF</sequence>
<gene>
    <name evidence="1" type="ORF">A2693_02225</name>
</gene>
<organism evidence="1 2">
    <name type="scientific">Candidatus Curtissbacteria bacterium RIFCSPHIGHO2_01_FULL_40_12</name>
    <dbReference type="NCBI Taxonomy" id="1797710"/>
    <lineage>
        <taxon>Bacteria</taxon>
        <taxon>Candidatus Curtissiibacteriota</taxon>
    </lineage>
</organism>
<dbReference type="InterPro" id="IPR035069">
    <property type="entry name" value="TTHA1013/TTHA0281-like"/>
</dbReference>
<dbReference type="Gene3D" id="3.30.160.250">
    <property type="match status" value="1"/>
</dbReference>
<evidence type="ECO:0000313" key="2">
    <source>
        <dbReference type="Proteomes" id="UP000178577"/>
    </source>
</evidence>
<name>A0A1F5GAC6_9BACT</name>
<accession>A0A1F5GAC6</accession>